<dbReference type="Proteomes" id="UP000004110">
    <property type="component" value="Unassembled WGS sequence"/>
</dbReference>
<dbReference type="RefSeq" id="WP_005824350.1">
    <property type="nucleotide sequence ID" value="NZ_DS362223.1"/>
</dbReference>
<keyword evidence="2" id="KW-1185">Reference proteome</keyword>
<organism evidence="1 2">
    <name type="scientific">Bacteroides uniformis (strain ATCC 8492 / DSM 6597 / CCUG 4942 / CIP 103695 / JCM 5828 / KCTC 5204 / NCTC 13054 / VPI 0061)</name>
    <dbReference type="NCBI Taxonomy" id="411479"/>
    <lineage>
        <taxon>Bacteria</taxon>
        <taxon>Pseudomonadati</taxon>
        <taxon>Bacteroidota</taxon>
        <taxon>Bacteroidia</taxon>
        <taxon>Bacteroidales</taxon>
        <taxon>Bacteroidaceae</taxon>
        <taxon>Bacteroides</taxon>
    </lineage>
</organism>
<dbReference type="EMBL" id="AAYH02000014">
    <property type="protein sequence ID" value="EDO56317.1"/>
    <property type="molecule type" value="Genomic_DNA"/>
</dbReference>
<evidence type="ECO:0000313" key="1">
    <source>
        <dbReference type="EMBL" id="EDO56317.1"/>
    </source>
</evidence>
<protein>
    <submittedName>
        <fullName evidence="1">Uncharacterized protein</fullName>
    </submittedName>
</protein>
<accession>A0ABC9NHW8</accession>
<proteinExistence type="predicted"/>
<reference evidence="1" key="2">
    <citation type="submission" date="2013-11" db="EMBL/GenBank/DDBJ databases">
        <title>Draft genome sequence of Bacteroides uniformis (ATCC 8492).</title>
        <authorList>
            <person name="Sudarsanam P."/>
            <person name="Ley R."/>
            <person name="Guruge J."/>
            <person name="Turnbaugh P.J."/>
            <person name="Mahowald M."/>
            <person name="Liep D."/>
            <person name="Gordon J."/>
        </authorList>
    </citation>
    <scope>NUCLEOTIDE SEQUENCE</scope>
    <source>
        <strain evidence="1">ATCC 8492</strain>
    </source>
</reference>
<name>A0ABC9NHW8_BACUC</name>
<dbReference type="AlphaFoldDB" id="A0ABC9NHW8"/>
<sequence length="384" mass="42085">MIANSEAGVESYNIIWTLTHADIVKKYPNWNNQEKMSFSKVCYYSDPTGAYPTLKITLTRTIYKPVFNLWGYDGRYWKNDNEWSTFNVNPIVYNTEESNPAWSNNTENNPTCNIYTDLLNGFLNDLGVKPTTGLGGAIWYADALRAGKKFFYSGLYPYAASGHQGVKGGAYSEEGARFVFDKEKLEAANSAYKYEYFNGTSVVEKTATVSPDGTILYIDGKKAAEIVNYAPNKLDANEITYNIKLEEVNPTHAPRSGDAPTEAAKALVGKYVPIKLVADVCYKDACAAGSLLAAAHTATIKEYDAFIIEPLTVTTGETENFTDATVGGSTIDVKGAFTYVSWNADESGKKYIVANTTGCRKLCGNLRSSSGRMDVGSPLELVSE</sequence>
<evidence type="ECO:0000313" key="2">
    <source>
        <dbReference type="Proteomes" id="UP000004110"/>
    </source>
</evidence>
<gene>
    <name evidence="1" type="ORF">BACUNI_00018</name>
</gene>
<reference evidence="1" key="1">
    <citation type="submission" date="2007-06" db="EMBL/GenBank/DDBJ databases">
        <authorList>
            <person name="Fulton L."/>
            <person name="Clifton S."/>
            <person name="Fulton B."/>
            <person name="Xu J."/>
            <person name="Minx P."/>
            <person name="Pepin K.H."/>
            <person name="Johnson M."/>
            <person name="Thiruvilangam P."/>
            <person name="Bhonagiri V."/>
            <person name="Nash W.E."/>
            <person name="Mardis E.R."/>
            <person name="Wilson R.K."/>
        </authorList>
    </citation>
    <scope>NUCLEOTIDE SEQUENCE [LARGE SCALE GENOMIC DNA]</scope>
    <source>
        <strain evidence="1">ATCC 8492</strain>
    </source>
</reference>
<comment type="caution">
    <text evidence="1">The sequence shown here is derived from an EMBL/GenBank/DDBJ whole genome shotgun (WGS) entry which is preliminary data.</text>
</comment>